<keyword evidence="4" id="KW-1185">Reference proteome</keyword>
<dbReference type="AlphaFoldDB" id="A0A329QHK3"/>
<dbReference type="OrthoDB" id="675245at2"/>
<reference evidence="3 4" key="1">
    <citation type="submission" date="2018-06" db="EMBL/GenBank/DDBJ databases">
        <title>Phytoactinopolyspora halophila sp. nov., a novel halophilic actinomycete isolated from a saline soil in China.</title>
        <authorList>
            <person name="Tang S.-K."/>
        </authorList>
    </citation>
    <scope>NUCLEOTIDE SEQUENCE [LARGE SCALE GENOMIC DNA]</scope>
    <source>
        <strain evidence="3 4">YIM 96934</strain>
    </source>
</reference>
<dbReference type="PANTHER" id="PTHR43244:SF1">
    <property type="entry name" value="5,10-METHYLENETETRAHYDROMETHANOPTERIN REDUCTASE"/>
    <property type="match status" value="1"/>
</dbReference>
<dbReference type="InterPro" id="IPR050564">
    <property type="entry name" value="F420-G6PD/mer"/>
</dbReference>
<comment type="caution">
    <text evidence="3">The sequence shown here is derived from an EMBL/GenBank/DDBJ whole genome shotgun (WGS) entry which is preliminary data.</text>
</comment>
<gene>
    <name evidence="3" type="ORF">DPM12_15390</name>
</gene>
<dbReference type="CDD" id="cd01097">
    <property type="entry name" value="Tetrahydromethanopterin_reductase"/>
    <property type="match status" value="1"/>
</dbReference>
<proteinExistence type="predicted"/>
<name>A0A329QHK3_9ACTN</name>
<sequence length="309" mass="33438">MCFDRTFPASLVNEFAHRLDGRADQLWVIEDCFYTAGISLAASAAAVTDRLTVGIGILPAVARQAAVAAMEIATLCALAPGRILPGIGHGVQSWMEQMGARPASPLAALDEVMVAVRRLLHGERVTSAGRYVTLDDVQLYHPPDDVPPLLAGVRGAKSMELAGRVADGVVLAEPAAPSYVRWAYENAGQPVPFHLAVFSVLCVERDRRTAYQTMAPWLASLLDQPTPGITTLPFASEMLEHYREHGVDGLVTMPPEWWRELAPIGTMDDAMAHVRALEEAGVDSIGLWPARDVETARGQVDDVLQLAER</sequence>
<accession>A0A329QHK3</accession>
<evidence type="ECO:0000313" key="4">
    <source>
        <dbReference type="Proteomes" id="UP000250462"/>
    </source>
</evidence>
<dbReference type="Gene3D" id="3.20.20.30">
    <property type="entry name" value="Luciferase-like domain"/>
    <property type="match status" value="1"/>
</dbReference>
<keyword evidence="1" id="KW-0560">Oxidoreductase</keyword>
<evidence type="ECO:0000259" key="2">
    <source>
        <dbReference type="Pfam" id="PF00296"/>
    </source>
</evidence>
<organism evidence="3 4">
    <name type="scientific">Phytoactinopolyspora halophila</name>
    <dbReference type="NCBI Taxonomy" id="1981511"/>
    <lineage>
        <taxon>Bacteria</taxon>
        <taxon>Bacillati</taxon>
        <taxon>Actinomycetota</taxon>
        <taxon>Actinomycetes</taxon>
        <taxon>Jiangellales</taxon>
        <taxon>Jiangellaceae</taxon>
        <taxon>Phytoactinopolyspora</taxon>
    </lineage>
</organism>
<feature type="domain" description="Luciferase-like" evidence="2">
    <location>
        <begin position="24"/>
        <end position="283"/>
    </location>
</feature>
<dbReference type="SUPFAM" id="SSF51679">
    <property type="entry name" value="Bacterial luciferase-like"/>
    <property type="match status" value="1"/>
</dbReference>
<evidence type="ECO:0000313" key="3">
    <source>
        <dbReference type="EMBL" id="RAW11854.1"/>
    </source>
</evidence>
<dbReference type="PANTHER" id="PTHR43244">
    <property type="match status" value="1"/>
</dbReference>
<dbReference type="InterPro" id="IPR011251">
    <property type="entry name" value="Luciferase-like_dom"/>
</dbReference>
<dbReference type="Proteomes" id="UP000250462">
    <property type="component" value="Unassembled WGS sequence"/>
</dbReference>
<protein>
    <submittedName>
        <fullName evidence="3">N5,N10-methylene tetrahydromethanopterin reductase</fullName>
    </submittedName>
</protein>
<evidence type="ECO:0000256" key="1">
    <source>
        <dbReference type="ARBA" id="ARBA00023002"/>
    </source>
</evidence>
<dbReference type="Pfam" id="PF00296">
    <property type="entry name" value="Bac_luciferase"/>
    <property type="match status" value="1"/>
</dbReference>
<dbReference type="GO" id="GO:0016705">
    <property type="term" value="F:oxidoreductase activity, acting on paired donors, with incorporation or reduction of molecular oxygen"/>
    <property type="evidence" value="ECO:0007669"/>
    <property type="project" value="InterPro"/>
</dbReference>
<dbReference type="InterPro" id="IPR036661">
    <property type="entry name" value="Luciferase-like_sf"/>
</dbReference>
<dbReference type="EMBL" id="QMIG01000018">
    <property type="protein sequence ID" value="RAW11854.1"/>
    <property type="molecule type" value="Genomic_DNA"/>
</dbReference>